<organism evidence="1 2">
    <name type="scientific">Xylaria arbuscula</name>
    <dbReference type="NCBI Taxonomy" id="114810"/>
    <lineage>
        <taxon>Eukaryota</taxon>
        <taxon>Fungi</taxon>
        <taxon>Dikarya</taxon>
        <taxon>Ascomycota</taxon>
        <taxon>Pezizomycotina</taxon>
        <taxon>Sordariomycetes</taxon>
        <taxon>Xylariomycetidae</taxon>
        <taxon>Xylariales</taxon>
        <taxon>Xylariaceae</taxon>
        <taxon>Xylaria</taxon>
    </lineage>
</organism>
<keyword evidence="2" id="KW-1185">Reference proteome</keyword>
<comment type="caution">
    <text evidence="1">The sequence shown here is derived from an EMBL/GenBank/DDBJ whole genome shotgun (WGS) entry which is preliminary data.</text>
</comment>
<sequence>MYVQADSTASITCFFYRCPSLSFYLAALITITVAKTVIDISTIPTTSAVGTVSAPTATCAIYMVCATPVRLPLPCFTKLGLISSPRSIVNLRATYNSSTITVTNEQLPIISSRGEELPPDPQHQDDLHAPASVLNQQLWCLGINYYEHIDFWGQDDYNNYQHINVEATWGLFRKSARDRILLDQVVDKPELLGHLLCAMIIQQKAIGDAVRRESIITMQTRLQRRTQRISECVNQQAYNLGHDTGHWWVGYCMDNTSQDWEDSLGEAIVTSLVPAVMAWRAQSMLRDGECPKCKEHRRESA</sequence>
<evidence type="ECO:0000313" key="1">
    <source>
        <dbReference type="EMBL" id="KAJ3572672.1"/>
    </source>
</evidence>
<dbReference type="AlphaFoldDB" id="A0A9W8NFD0"/>
<gene>
    <name evidence="1" type="ORF">NPX13_g4970</name>
</gene>
<protein>
    <submittedName>
        <fullName evidence="1">Uncharacterized protein</fullName>
    </submittedName>
</protein>
<accession>A0A9W8NFD0</accession>
<evidence type="ECO:0000313" key="2">
    <source>
        <dbReference type="Proteomes" id="UP001148614"/>
    </source>
</evidence>
<reference evidence="1" key="1">
    <citation type="submission" date="2022-07" db="EMBL/GenBank/DDBJ databases">
        <title>Genome Sequence of Xylaria arbuscula.</title>
        <authorList>
            <person name="Buettner E."/>
        </authorList>
    </citation>
    <scope>NUCLEOTIDE SEQUENCE</scope>
    <source>
        <strain evidence="1">VT107</strain>
    </source>
</reference>
<name>A0A9W8NFD0_9PEZI</name>
<dbReference type="EMBL" id="JANPWZ010000746">
    <property type="protein sequence ID" value="KAJ3572672.1"/>
    <property type="molecule type" value="Genomic_DNA"/>
</dbReference>
<dbReference type="Proteomes" id="UP001148614">
    <property type="component" value="Unassembled WGS sequence"/>
</dbReference>
<proteinExistence type="predicted"/>